<accession>A0A974CMJ5</accession>
<sequence length="291" mass="34876">MHLYYVSAQLSQIRTLKSAQPEDALYQLWQCLLKTDLPQFYAILGLNLYKKKQMTINFPLVESQKLGLKCLYNMQYWNGKPPWYNSKLAPLDKLSPPKEWLQAGVWSIGQVWLNKSKHLQFELQNLLLRKNTIKARAQWELSIDFITDDRWTQVLLTPLNISPIYKYRILQLYLIHRAYYTRSRLHKINPEYWAEIQKRITKILGFELPLNSKWYILGMDPPNQLTRPAQKIFQACRLIAQQWKSQAPPQYADWEKSVQNMCNVEQLIARRNNNSDQCMTIWQLWFWKMYN</sequence>
<dbReference type="Proteomes" id="UP000694892">
    <property type="component" value="Chromosome 6L"/>
</dbReference>
<protein>
    <submittedName>
        <fullName evidence="1">Uncharacterized protein</fullName>
    </submittedName>
</protein>
<reference evidence="2" key="1">
    <citation type="journal article" date="2016" name="Nature">
        <title>Genome evolution in the allotetraploid frog Xenopus laevis.</title>
        <authorList>
            <person name="Session A.M."/>
            <person name="Uno Y."/>
            <person name="Kwon T."/>
            <person name="Chapman J.A."/>
            <person name="Toyoda A."/>
            <person name="Takahashi S."/>
            <person name="Fukui A."/>
            <person name="Hikosaka A."/>
            <person name="Suzuki A."/>
            <person name="Kondo M."/>
            <person name="van Heeringen S.J."/>
            <person name="Quigley I."/>
            <person name="Heinz S."/>
            <person name="Ogino H."/>
            <person name="Ochi H."/>
            <person name="Hellsten U."/>
            <person name="Lyons J.B."/>
            <person name="Simakov O."/>
            <person name="Putnam N."/>
            <person name="Stites J."/>
            <person name="Kuroki Y."/>
            <person name="Tanaka T."/>
            <person name="Michiue T."/>
            <person name="Watanabe M."/>
            <person name="Bogdanovic O."/>
            <person name="Lister R."/>
            <person name="Georgiou G."/>
            <person name="Paranjpe S.S."/>
            <person name="van Kruijsbergen I."/>
            <person name="Shu S."/>
            <person name="Carlson J."/>
            <person name="Kinoshita T."/>
            <person name="Ohta Y."/>
            <person name="Mawaribuchi S."/>
            <person name="Jenkins J."/>
            <person name="Grimwood J."/>
            <person name="Schmutz J."/>
            <person name="Mitros T."/>
            <person name="Mozaffari S.V."/>
            <person name="Suzuki Y."/>
            <person name="Haramoto Y."/>
            <person name="Yamamoto T.S."/>
            <person name="Takagi C."/>
            <person name="Heald R."/>
            <person name="Miller K."/>
            <person name="Haudenschild C."/>
            <person name="Kitzman J."/>
            <person name="Nakayama T."/>
            <person name="Izutsu Y."/>
            <person name="Robert J."/>
            <person name="Fortriede J."/>
            <person name="Burns K."/>
            <person name="Lotay V."/>
            <person name="Karimi K."/>
            <person name="Yasuoka Y."/>
            <person name="Dichmann D.S."/>
            <person name="Flajnik M.F."/>
            <person name="Houston D.W."/>
            <person name="Shendure J."/>
            <person name="DuPasquier L."/>
            <person name="Vize P.D."/>
            <person name="Zorn A.M."/>
            <person name="Ito M."/>
            <person name="Marcotte E.M."/>
            <person name="Wallingford J.B."/>
            <person name="Ito Y."/>
            <person name="Asashima M."/>
            <person name="Ueno N."/>
            <person name="Matsuda Y."/>
            <person name="Veenstra G.J."/>
            <person name="Fujiyama A."/>
            <person name="Harland R.M."/>
            <person name="Taira M."/>
            <person name="Rokhsar D.S."/>
        </authorList>
    </citation>
    <scope>NUCLEOTIDE SEQUENCE [LARGE SCALE GENOMIC DNA]</scope>
    <source>
        <strain evidence="2">J</strain>
    </source>
</reference>
<evidence type="ECO:0000313" key="1">
    <source>
        <dbReference type="EMBL" id="OCT76214.1"/>
    </source>
</evidence>
<evidence type="ECO:0000313" key="2">
    <source>
        <dbReference type="Proteomes" id="UP000694892"/>
    </source>
</evidence>
<dbReference type="EMBL" id="CM004476">
    <property type="protein sequence ID" value="OCT76214.1"/>
    <property type="molecule type" value="Genomic_DNA"/>
</dbReference>
<organism evidence="1 2">
    <name type="scientific">Xenopus laevis</name>
    <name type="common">African clawed frog</name>
    <dbReference type="NCBI Taxonomy" id="8355"/>
    <lineage>
        <taxon>Eukaryota</taxon>
        <taxon>Metazoa</taxon>
        <taxon>Chordata</taxon>
        <taxon>Craniata</taxon>
        <taxon>Vertebrata</taxon>
        <taxon>Euteleostomi</taxon>
        <taxon>Amphibia</taxon>
        <taxon>Batrachia</taxon>
        <taxon>Anura</taxon>
        <taxon>Pipoidea</taxon>
        <taxon>Pipidae</taxon>
        <taxon>Xenopodinae</taxon>
        <taxon>Xenopus</taxon>
        <taxon>Xenopus</taxon>
    </lineage>
</organism>
<name>A0A974CMJ5_XENLA</name>
<dbReference type="AlphaFoldDB" id="A0A974CMJ5"/>
<gene>
    <name evidence="1" type="ORF">XELAEV_18031411mg</name>
</gene>
<proteinExistence type="predicted"/>